<evidence type="ECO:0000256" key="1">
    <source>
        <dbReference type="ARBA" id="ARBA00022723"/>
    </source>
</evidence>
<reference evidence="6" key="1">
    <citation type="journal article" date="2022" name="Plant J.">
        <title>Strategies of tolerance reflected in two North American maple genomes.</title>
        <authorList>
            <person name="McEvoy S.L."/>
            <person name="Sezen U.U."/>
            <person name="Trouern-Trend A."/>
            <person name="McMahon S.M."/>
            <person name="Schaberg P.G."/>
            <person name="Yang J."/>
            <person name="Wegrzyn J.L."/>
            <person name="Swenson N.G."/>
        </authorList>
    </citation>
    <scope>NUCLEOTIDE SEQUENCE</scope>
    <source>
        <strain evidence="6">NS2018</strain>
    </source>
</reference>
<keyword evidence="7" id="KW-1185">Reference proteome</keyword>
<dbReference type="EMBL" id="JAUESC010000380">
    <property type="protein sequence ID" value="KAK0592911.1"/>
    <property type="molecule type" value="Genomic_DNA"/>
</dbReference>
<reference evidence="6" key="2">
    <citation type="submission" date="2023-06" db="EMBL/GenBank/DDBJ databases">
        <authorList>
            <person name="Swenson N.G."/>
            <person name="Wegrzyn J.L."/>
            <person name="Mcevoy S.L."/>
        </authorList>
    </citation>
    <scope>NUCLEOTIDE SEQUENCE</scope>
    <source>
        <strain evidence="6">NS2018</strain>
        <tissue evidence="6">Leaf</tissue>
    </source>
</reference>
<dbReference type="InterPro" id="IPR036236">
    <property type="entry name" value="Znf_C2H2_sf"/>
</dbReference>
<dbReference type="AlphaFoldDB" id="A0AA39SHD3"/>
<dbReference type="SUPFAM" id="SSF57667">
    <property type="entry name" value="beta-beta-alpha zinc fingers"/>
    <property type="match status" value="1"/>
</dbReference>
<sequence>MPLGKYHCDYCNTEFQDTSFARKRHLQCLQHLRAKALWYDSLKDTNPHKGKSSTKTTSPSLNKPRSSPTQHATAFFKRGFVLMPILVSTFIPTTAATHKTQFKVLKIMFSHHKLFQGCNCLVEVLCQVFRIAEAVPVGFKLTLVSKTKGV</sequence>
<keyword evidence="3" id="KW-0862">Zinc</keyword>
<feature type="domain" description="U1-C C2H2-type zinc finger" evidence="5">
    <location>
        <begin position="5"/>
        <end position="37"/>
    </location>
</feature>
<dbReference type="GO" id="GO:0005689">
    <property type="term" value="C:U12-type spliceosomal complex"/>
    <property type="evidence" value="ECO:0007669"/>
    <property type="project" value="TreeGrafter"/>
</dbReference>
<evidence type="ECO:0000313" key="7">
    <source>
        <dbReference type="Proteomes" id="UP001168877"/>
    </source>
</evidence>
<dbReference type="GO" id="GO:0008270">
    <property type="term" value="F:zinc ion binding"/>
    <property type="evidence" value="ECO:0007669"/>
    <property type="project" value="UniProtKB-KW"/>
</dbReference>
<keyword evidence="1" id="KW-0479">Metal-binding</keyword>
<accession>A0AA39SHD3</accession>
<keyword evidence="2" id="KW-0863">Zinc-finger</keyword>
<comment type="caution">
    <text evidence="6">The sequence shown here is derived from an EMBL/GenBank/DDBJ whole genome shotgun (WGS) entry which is preliminary data.</text>
</comment>
<feature type="compositionally biased region" description="Polar residues" evidence="4">
    <location>
        <begin position="59"/>
        <end position="69"/>
    </location>
</feature>
<dbReference type="Pfam" id="PF06220">
    <property type="entry name" value="zf-U1"/>
    <property type="match status" value="1"/>
</dbReference>
<feature type="region of interest" description="Disordered" evidence="4">
    <location>
        <begin position="46"/>
        <end position="69"/>
    </location>
</feature>
<organism evidence="6 7">
    <name type="scientific">Acer saccharum</name>
    <name type="common">Sugar maple</name>
    <dbReference type="NCBI Taxonomy" id="4024"/>
    <lineage>
        <taxon>Eukaryota</taxon>
        <taxon>Viridiplantae</taxon>
        <taxon>Streptophyta</taxon>
        <taxon>Embryophyta</taxon>
        <taxon>Tracheophyta</taxon>
        <taxon>Spermatophyta</taxon>
        <taxon>Magnoliopsida</taxon>
        <taxon>eudicotyledons</taxon>
        <taxon>Gunneridae</taxon>
        <taxon>Pentapetalae</taxon>
        <taxon>rosids</taxon>
        <taxon>malvids</taxon>
        <taxon>Sapindales</taxon>
        <taxon>Sapindaceae</taxon>
        <taxon>Hippocastanoideae</taxon>
        <taxon>Acereae</taxon>
        <taxon>Acer</taxon>
    </lineage>
</organism>
<gene>
    <name evidence="6" type="ORF">LWI29_027647</name>
</gene>
<proteinExistence type="predicted"/>
<dbReference type="PANTHER" id="PTHR16465">
    <property type="entry name" value="NUCLEASE-RELATED"/>
    <property type="match status" value="1"/>
</dbReference>
<evidence type="ECO:0000256" key="3">
    <source>
        <dbReference type="ARBA" id="ARBA00022833"/>
    </source>
</evidence>
<dbReference type="Proteomes" id="UP001168877">
    <property type="component" value="Unassembled WGS sequence"/>
</dbReference>
<evidence type="ECO:0000256" key="4">
    <source>
        <dbReference type="SAM" id="MobiDB-lite"/>
    </source>
</evidence>
<name>A0AA39SHD3_ACESA</name>
<dbReference type="PANTHER" id="PTHR16465:SF0">
    <property type="entry name" value="ZINC FINGER MATRIN-TYPE PROTEIN 5"/>
    <property type="match status" value="1"/>
</dbReference>
<evidence type="ECO:0000256" key="2">
    <source>
        <dbReference type="ARBA" id="ARBA00022771"/>
    </source>
</evidence>
<dbReference type="Gene3D" id="3.30.160.60">
    <property type="entry name" value="Classic Zinc Finger"/>
    <property type="match status" value="1"/>
</dbReference>
<dbReference type="InterPro" id="IPR013085">
    <property type="entry name" value="U1-CZ_Znf_C2H2"/>
</dbReference>
<evidence type="ECO:0000313" key="6">
    <source>
        <dbReference type="EMBL" id="KAK0592911.1"/>
    </source>
</evidence>
<protein>
    <recommendedName>
        <fullName evidence="5">U1-C C2H2-type zinc finger domain-containing protein</fullName>
    </recommendedName>
</protein>
<evidence type="ECO:0000259" key="5">
    <source>
        <dbReference type="Pfam" id="PF06220"/>
    </source>
</evidence>